<name>S7X369_9BACT</name>
<dbReference type="EMBL" id="ATNM01000036">
    <property type="protein sequence ID" value="EPR70563.1"/>
    <property type="molecule type" value="Genomic_DNA"/>
</dbReference>
<evidence type="ECO:0000313" key="1">
    <source>
        <dbReference type="EMBL" id="EPR70563.1"/>
    </source>
</evidence>
<evidence type="ECO:0000313" key="2">
    <source>
        <dbReference type="Proteomes" id="UP000014974"/>
    </source>
</evidence>
<protein>
    <submittedName>
        <fullName evidence="1">Uncharacterized protein</fullName>
    </submittedName>
</protein>
<gene>
    <name evidence="1" type="ORF">ADICYQ_0987</name>
</gene>
<organism evidence="1 2">
    <name type="scientific">Cyclobacterium qasimii M12-11B</name>
    <dbReference type="NCBI Taxonomy" id="641524"/>
    <lineage>
        <taxon>Bacteria</taxon>
        <taxon>Pseudomonadati</taxon>
        <taxon>Bacteroidota</taxon>
        <taxon>Cytophagia</taxon>
        <taxon>Cytophagales</taxon>
        <taxon>Cyclobacteriaceae</taxon>
        <taxon>Cyclobacterium</taxon>
    </lineage>
</organism>
<dbReference type="Proteomes" id="UP000014974">
    <property type="component" value="Unassembled WGS sequence"/>
</dbReference>
<dbReference type="AlphaFoldDB" id="S7X369"/>
<dbReference type="STRING" id="641524.ADICYQ_0987"/>
<sequence length="88" mass="9995">MVYSFQAKELHQRKSVKGNINKANIIDSVSVTPKPSKRKGNNINQISGYNNKTIKARGQHSTNKMAQSIIPVNILMDKIEFLRRIKTN</sequence>
<reference evidence="1 2" key="1">
    <citation type="journal article" date="2013" name="Genome Announc.">
        <title>Draft Genome Sequence of Cyclobacterium qasimii Strain M12-11BT, Isolated from Arctic Marine Sediment.</title>
        <authorList>
            <person name="Shivaji S."/>
            <person name="Ara S."/>
            <person name="Singh A."/>
            <person name="Kumar Pinnaka A."/>
        </authorList>
    </citation>
    <scope>NUCLEOTIDE SEQUENCE [LARGE SCALE GENOMIC DNA]</scope>
    <source>
        <strain evidence="1 2">M12-11B</strain>
    </source>
</reference>
<comment type="caution">
    <text evidence="1">The sequence shown here is derived from an EMBL/GenBank/DDBJ whole genome shotgun (WGS) entry which is preliminary data.</text>
</comment>
<proteinExistence type="predicted"/>
<accession>S7X369</accession>